<dbReference type="Gene3D" id="3.30.450.20">
    <property type="entry name" value="PAS domain"/>
    <property type="match status" value="1"/>
</dbReference>
<sequence>MNDSQQTQQNNQQTADWAWVEALPVSALVISDDRIVLAINAAGEDEFGYSSEELVGNPADFLVPAYAWPPTGDGITLNLAAETASGAVNPVDVFLGPANLNGQNAYLAMVESLEYESEETDEESHSAVRELLTDIGRIVSS</sequence>
<reference evidence="4" key="3">
    <citation type="submission" date="2023-06" db="EMBL/GenBank/DDBJ databases">
        <title>Pangenomics reveal diversification of enzyme families and niche specialization in globally abundant SAR202 bacteria.</title>
        <authorList>
            <person name="Saw J.H.W."/>
        </authorList>
    </citation>
    <scope>NUCLEOTIDE SEQUENCE [LARGE SCALE GENOMIC DNA]</scope>
    <source>
        <strain evidence="4">JH1073</strain>
    </source>
</reference>
<keyword evidence="4" id="KW-1185">Reference proteome</keyword>
<evidence type="ECO:0000313" key="5">
    <source>
        <dbReference type="Proteomes" id="UP001321249"/>
    </source>
</evidence>
<dbReference type="Proteomes" id="UP001321249">
    <property type="component" value="Unassembled WGS sequence"/>
</dbReference>
<proteinExistence type="predicted"/>
<reference evidence="3" key="2">
    <citation type="journal article" date="2023" name="Nat. Commun.">
        <title>Cultivation of marine bacteria of the SAR202 clade.</title>
        <authorList>
            <person name="Lim Y."/>
            <person name="Seo J.H."/>
            <person name="Giovannoni S.J."/>
            <person name="Kang I."/>
            <person name="Cho J.C."/>
        </authorList>
    </citation>
    <scope>NUCLEOTIDE SEQUENCE</scope>
    <source>
        <strain evidence="3">JH1073</strain>
    </source>
</reference>
<dbReference type="InterPro" id="IPR035965">
    <property type="entry name" value="PAS-like_dom_sf"/>
</dbReference>
<evidence type="ECO:0000313" key="3">
    <source>
        <dbReference type="EMBL" id="WFG38676.1"/>
    </source>
</evidence>
<protein>
    <recommendedName>
        <fullName evidence="1">PAS domain-containing protein</fullName>
    </recommendedName>
</protein>
<dbReference type="EMBL" id="WMBE01000007">
    <property type="protein sequence ID" value="MDG0868111.1"/>
    <property type="molecule type" value="Genomic_DNA"/>
</dbReference>
<dbReference type="RefSeq" id="WP_342827126.1">
    <property type="nucleotide sequence ID" value="NZ_CP046146.1"/>
</dbReference>
<reference evidence="4 5" key="1">
    <citation type="submission" date="2019-11" db="EMBL/GenBank/DDBJ databases">
        <authorList>
            <person name="Cho J.-C."/>
        </authorList>
    </citation>
    <scope>NUCLEOTIDE SEQUENCE [LARGE SCALE GENOMIC DNA]</scope>
    <source>
        <strain evidence="3 4">JH1073</strain>
        <strain evidence="2 5">JH702</strain>
    </source>
</reference>
<dbReference type="SUPFAM" id="SSF55785">
    <property type="entry name" value="PYP-like sensor domain (PAS domain)"/>
    <property type="match status" value="1"/>
</dbReference>
<accession>A0AAJ6CQV7</accession>
<dbReference type="InterPro" id="IPR000014">
    <property type="entry name" value="PAS"/>
</dbReference>
<evidence type="ECO:0000313" key="4">
    <source>
        <dbReference type="Proteomes" id="UP001219901"/>
    </source>
</evidence>
<evidence type="ECO:0000259" key="1">
    <source>
        <dbReference type="PROSITE" id="PS50112"/>
    </source>
</evidence>
<dbReference type="CDD" id="cd00130">
    <property type="entry name" value="PAS"/>
    <property type="match status" value="1"/>
</dbReference>
<dbReference type="Proteomes" id="UP001219901">
    <property type="component" value="Chromosome"/>
</dbReference>
<dbReference type="EMBL" id="CP046147">
    <property type="protein sequence ID" value="WFG38676.1"/>
    <property type="molecule type" value="Genomic_DNA"/>
</dbReference>
<feature type="domain" description="PAS" evidence="1">
    <location>
        <begin position="20"/>
        <end position="64"/>
    </location>
</feature>
<evidence type="ECO:0000313" key="2">
    <source>
        <dbReference type="EMBL" id="MDG0868111.1"/>
    </source>
</evidence>
<name>A0AAJ6CQV7_9CHLR</name>
<organism evidence="3 4">
    <name type="scientific">Candidatus Lucifugimonas marina</name>
    <dbReference type="NCBI Taxonomy" id="3038979"/>
    <lineage>
        <taxon>Bacteria</taxon>
        <taxon>Bacillati</taxon>
        <taxon>Chloroflexota</taxon>
        <taxon>Dehalococcoidia</taxon>
        <taxon>SAR202 cluster</taxon>
        <taxon>Candidatus Lucifugimonadales</taxon>
        <taxon>Candidatus Lucifugimonadaceae</taxon>
        <taxon>Candidatus Lucifugimonas</taxon>
    </lineage>
</organism>
<gene>
    <name evidence="2" type="ORF">GKO46_13680</name>
    <name evidence="3" type="ORF">GKO48_03325</name>
</gene>
<dbReference type="PROSITE" id="PS50112">
    <property type="entry name" value="PAS"/>
    <property type="match status" value="1"/>
</dbReference>
<dbReference type="AlphaFoldDB" id="A0AAJ6CQV7"/>